<sequence length="734" mass="82685">MRLFLSGTSPLTAWLALLLAAAPLLPACARAPRGELQAPEAPKSIPDLDHFALALNQFALLPENSPKRADFRRVLLDFLVRYIDKTLDDKRPEEAVEALQFAAGLWRPSELRGPRQIEPGLCAAAHRIYVAAARRGNESPALFAAAIEQQFGDDDVRKRAIASWTEIEGWVVRNSPFSDEPVLRHEELEESLEEIAADFPAPFVVQRLTDLYVARYEAAIEVASSSENLELGLAARHRAEVTGYLVTRLYLRADDFDGAGQALARVELDMPTRKLMEYLDSARNAKKSARPLLELARQFLPDDEDMSERIPPAFLTQGWGIVENLARRAVQRFPDDPFAHLLLARALRKAGLVDASIAHLRRTVELKEDIFDAWQDLASMQQTSLERIAAIDLDAALARMPQLEKFHARAVELWRDRPIRPGLAEAQYTLAEALYEQGSVDRAKDLLQRSVRGEPQPAALDLLGTIEFKDGKVAEARRHYETLLGLPFDNQLLRLRWETQGRAQLAAIARREGKTAEAQQEMQTALRQLNKLIAFPSIPPGERASRLIDRGKLLFHLGDVEQAVADFRQARDTADGRAEAYAEPMIFLVSHGYYDEALAIFRAAAPREDLRGSLKLYFALWLHEMAARQNRPQDPGVIAFLEAYKGERWPTRLAEHAQGKLSFDDLLRGASDSGERAEAYFYEALRRWRSGNAAGAKELMRKVLGTRRMAFFEYDMAQSYLEWDDLPAKARAPR</sequence>
<dbReference type="EMBL" id="FOMX01000002">
    <property type="protein sequence ID" value="SFD47237.1"/>
    <property type="molecule type" value="Genomic_DNA"/>
</dbReference>
<dbReference type="InterPro" id="IPR011990">
    <property type="entry name" value="TPR-like_helical_dom_sf"/>
</dbReference>
<accession>A0A1I1SL98</accession>
<dbReference type="OrthoDB" id="5482767at2"/>
<feature type="signal peptide" evidence="4">
    <location>
        <begin position="1"/>
        <end position="29"/>
    </location>
</feature>
<evidence type="ECO:0000313" key="5">
    <source>
        <dbReference type="EMBL" id="SFD47237.1"/>
    </source>
</evidence>
<evidence type="ECO:0000256" key="4">
    <source>
        <dbReference type="SAM" id="SignalP"/>
    </source>
</evidence>
<keyword evidence="2 3" id="KW-0802">TPR repeat</keyword>
<name>A0A1I1SL98_9BACT</name>
<feature type="repeat" description="TPR" evidence="3">
    <location>
        <begin position="424"/>
        <end position="457"/>
    </location>
</feature>
<dbReference type="PANTHER" id="PTHR45586">
    <property type="entry name" value="TPR REPEAT-CONTAINING PROTEIN PA4667"/>
    <property type="match status" value="1"/>
</dbReference>
<gene>
    <name evidence="5" type="ORF">SAMN02745121_00112</name>
</gene>
<dbReference type="Gene3D" id="1.25.40.10">
    <property type="entry name" value="Tetratricopeptide repeat domain"/>
    <property type="match status" value="2"/>
</dbReference>
<reference evidence="6" key="1">
    <citation type="submission" date="2016-10" db="EMBL/GenBank/DDBJ databases">
        <authorList>
            <person name="Varghese N."/>
            <person name="Submissions S."/>
        </authorList>
    </citation>
    <scope>NUCLEOTIDE SEQUENCE [LARGE SCALE GENOMIC DNA]</scope>
    <source>
        <strain evidence="6">ATCC 25963</strain>
    </source>
</reference>
<dbReference type="SUPFAM" id="SSF48452">
    <property type="entry name" value="TPR-like"/>
    <property type="match status" value="2"/>
</dbReference>
<dbReference type="PROSITE" id="PS50005">
    <property type="entry name" value="TPR"/>
    <property type="match status" value="1"/>
</dbReference>
<dbReference type="InterPro" id="IPR019734">
    <property type="entry name" value="TPR_rpt"/>
</dbReference>
<dbReference type="Proteomes" id="UP000199400">
    <property type="component" value="Unassembled WGS sequence"/>
</dbReference>
<dbReference type="InterPro" id="IPR051012">
    <property type="entry name" value="CellSynth/LPSAsmb/PSIAsmb"/>
</dbReference>
<protein>
    <submittedName>
        <fullName evidence="5">Tetratricopeptide repeat-containing protein</fullName>
    </submittedName>
</protein>
<dbReference type="AlphaFoldDB" id="A0A1I1SL98"/>
<keyword evidence="4" id="KW-0732">Signal</keyword>
<dbReference type="STRING" id="54.SAMN02745121_00112"/>
<organism evidence="5 6">
    <name type="scientific">Nannocystis exedens</name>
    <dbReference type="NCBI Taxonomy" id="54"/>
    <lineage>
        <taxon>Bacteria</taxon>
        <taxon>Pseudomonadati</taxon>
        <taxon>Myxococcota</taxon>
        <taxon>Polyangia</taxon>
        <taxon>Nannocystales</taxon>
        <taxon>Nannocystaceae</taxon>
        <taxon>Nannocystis</taxon>
    </lineage>
</organism>
<keyword evidence="1" id="KW-0677">Repeat</keyword>
<keyword evidence="6" id="KW-1185">Reference proteome</keyword>
<evidence type="ECO:0000256" key="1">
    <source>
        <dbReference type="ARBA" id="ARBA00022737"/>
    </source>
</evidence>
<dbReference type="Pfam" id="PF13432">
    <property type="entry name" value="TPR_16"/>
    <property type="match status" value="2"/>
</dbReference>
<proteinExistence type="predicted"/>
<dbReference type="RefSeq" id="WP_096333209.1">
    <property type="nucleotide sequence ID" value="NZ_FOMX01000002.1"/>
</dbReference>
<dbReference type="SMART" id="SM00028">
    <property type="entry name" value="TPR"/>
    <property type="match status" value="3"/>
</dbReference>
<evidence type="ECO:0000256" key="2">
    <source>
        <dbReference type="ARBA" id="ARBA00022803"/>
    </source>
</evidence>
<dbReference type="PANTHER" id="PTHR45586:SF1">
    <property type="entry name" value="LIPOPOLYSACCHARIDE ASSEMBLY PROTEIN B"/>
    <property type="match status" value="1"/>
</dbReference>
<evidence type="ECO:0000313" key="6">
    <source>
        <dbReference type="Proteomes" id="UP000199400"/>
    </source>
</evidence>
<feature type="chain" id="PRO_5011532132" evidence="4">
    <location>
        <begin position="30"/>
        <end position="734"/>
    </location>
</feature>
<evidence type="ECO:0000256" key="3">
    <source>
        <dbReference type="PROSITE-ProRule" id="PRU00339"/>
    </source>
</evidence>